<comment type="catalytic activity">
    <reaction evidence="1 9">
        <text>S-ubiquitinyl-[E2 ubiquitin-conjugating enzyme]-L-cysteine + [acceptor protein]-L-lysine = [E2 ubiquitin-conjugating enzyme]-L-cysteine + N(6)-ubiquitinyl-[acceptor protein]-L-lysine.</text>
        <dbReference type="EC" id="2.3.2.27"/>
    </reaction>
</comment>
<dbReference type="EC" id="2.3.2.27" evidence="9"/>
<dbReference type="InterPro" id="IPR001841">
    <property type="entry name" value="Znf_RING"/>
</dbReference>
<dbReference type="PROSITE" id="PS00518">
    <property type="entry name" value="ZF_RING_1"/>
    <property type="match status" value="1"/>
</dbReference>
<dbReference type="InterPro" id="IPR039399">
    <property type="entry name" value="Deltex_C_sf"/>
</dbReference>
<keyword evidence="4 9" id="KW-0808">Transferase</keyword>
<dbReference type="InterPro" id="IPR039396">
    <property type="entry name" value="Deltex_C"/>
</dbReference>
<evidence type="ECO:0000256" key="8">
    <source>
        <dbReference type="PROSITE-ProRule" id="PRU00175"/>
    </source>
</evidence>
<keyword evidence="7 9" id="KW-0862">Zinc</keyword>
<dbReference type="AlphaFoldDB" id="A0A3Q1BVH3"/>
<evidence type="ECO:0000313" key="12">
    <source>
        <dbReference type="Ensembl" id="ENSAOCP00000012576.2"/>
    </source>
</evidence>
<feature type="compositionally biased region" description="Acidic residues" evidence="10">
    <location>
        <begin position="1"/>
        <end position="18"/>
    </location>
</feature>
<comment type="similarity">
    <text evidence="3 9">Belongs to the Deltex family.</text>
</comment>
<evidence type="ECO:0000256" key="9">
    <source>
        <dbReference type="RuleBase" id="RU367105"/>
    </source>
</evidence>
<dbReference type="SUPFAM" id="SSF57850">
    <property type="entry name" value="RING/U-box"/>
    <property type="match status" value="1"/>
</dbReference>
<feature type="region of interest" description="Disordered" evidence="10">
    <location>
        <begin position="447"/>
        <end position="467"/>
    </location>
</feature>
<feature type="region of interest" description="Disordered" evidence="10">
    <location>
        <begin position="1"/>
        <end position="46"/>
    </location>
</feature>
<dbReference type="InterPro" id="IPR013083">
    <property type="entry name" value="Znf_RING/FYVE/PHD"/>
</dbReference>
<dbReference type="GO" id="GO:0061630">
    <property type="term" value="F:ubiquitin protein ligase activity"/>
    <property type="evidence" value="ECO:0007669"/>
    <property type="project" value="UniProtKB-UniRule"/>
</dbReference>
<evidence type="ECO:0000256" key="6">
    <source>
        <dbReference type="ARBA" id="ARBA00022771"/>
    </source>
</evidence>
<dbReference type="GeneTree" id="ENSGT00940000154578"/>
<evidence type="ECO:0000256" key="1">
    <source>
        <dbReference type="ARBA" id="ARBA00000900"/>
    </source>
</evidence>
<reference evidence="12" key="3">
    <citation type="submission" date="2025-09" db="UniProtKB">
        <authorList>
            <consortium name="Ensembl"/>
        </authorList>
    </citation>
    <scope>IDENTIFICATION</scope>
</reference>
<dbReference type="GeneID" id="111587370"/>
<evidence type="ECO:0000256" key="2">
    <source>
        <dbReference type="ARBA" id="ARBA00004906"/>
    </source>
</evidence>
<dbReference type="Proteomes" id="UP001501940">
    <property type="component" value="Chromosome 5"/>
</dbReference>
<evidence type="ECO:0000256" key="7">
    <source>
        <dbReference type="ARBA" id="ARBA00022833"/>
    </source>
</evidence>
<dbReference type="Pfam" id="PF18102">
    <property type="entry name" value="DTC"/>
    <property type="match status" value="1"/>
</dbReference>
<dbReference type="Pfam" id="PF00097">
    <property type="entry name" value="zf-C3HC4"/>
    <property type="match status" value="1"/>
</dbReference>
<proteinExistence type="inferred from homology"/>
<evidence type="ECO:0000256" key="4">
    <source>
        <dbReference type="ARBA" id="ARBA00022679"/>
    </source>
</evidence>
<dbReference type="GO" id="GO:0005737">
    <property type="term" value="C:cytoplasm"/>
    <property type="evidence" value="ECO:0007669"/>
    <property type="project" value="UniProtKB-SubCell"/>
</dbReference>
<dbReference type="GO" id="GO:0008270">
    <property type="term" value="F:zinc ion binding"/>
    <property type="evidence" value="ECO:0007669"/>
    <property type="project" value="UniProtKB-KW"/>
</dbReference>
<keyword evidence="6 8" id="KW-0863">Zinc-finger</keyword>
<evidence type="ECO:0000256" key="3">
    <source>
        <dbReference type="ARBA" id="ARBA00009413"/>
    </source>
</evidence>
<dbReference type="GO" id="GO:0007219">
    <property type="term" value="P:Notch signaling pathway"/>
    <property type="evidence" value="ECO:0007669"/>
    <property type="project" value="InterPro"/>
</dbReference>
<accession>A0A3Q1BVH3</accession>
<dbReference type="PROSITE" id="PS50089">
    <property type="entry name" value="ZF_RING_2"/>
    <property type="match status" value="1"/>
</dbReference>
<sequence>MSDNVDDQEEPMETEDGSANDGNLGQPVSHVASVQGGKISSQDEDEDKELLSISFKWSEFDPPQKPDRHLQRLLQSWFNKRQKKADCTVVKTVGDDCVVIEIKPVPALSELRMLHGQKLTRKGDSPITITSVSLTPPELDADIPEASVNSCPSVSQPQAEQVEQSSTASAVGEETCSCPVPVSHFWYVSRIYEEELKRIEKENGVTIKADVKVTFEPDKKDGDPQKALNEFTKIVQDCLNESTGPVIPLKYVDPDQWSEALKVVQKNENKLLLTLSSDKILVCGPSSSQNDFSRTLNAMQKINMKASLEDYEWPSEETPLMIDMTSDDPLVKSGLTIEESNWKLLTTSYDEQVEKIKATFNVDFRESGITKGKVGVKACYKGAGGNISMESHAVRALVRLYQKTATSPMSFNQLHGATGISSSLKNPSSDYQSEGASSAAVVIGRPGLSKKDTEAPTGGGAAAAAGDDKDETCPICMDVFTNKQQLKCKHEFCKGCLQRAEESLGPTCPVCKDVFGVIEGDQPDGTMTWTTYAMQLPGFTDCGTIVITYDIPSGIQTGKHPKPGQHYAGITRTAYLPDNKEGKEVLQLLKQAFAQKLIFTVGMSRTTGMDNQVTWNDIHHKTSTAGGPQSFGYPDPNYLSRVREELKAKGIK</sequence>
<reference evidence="12" key="2">
    <citation type="submission" date="2025-08" db="UniProtKB">
        <authorList>
            <consortium name="Ensembl"/>
        </authorList>
    </citation>
    <scope>IDENTIFICATION</scope>
</reference>
<name>A0A3Q1BVH3_AMPOC</name>
<dbReference type="STRING" id="80972.ENSAOCP00000012576"/>
<dbReference type="RefSeq" id="XP_023153066.2">
    <property type="nucleotide sequence ID" value="XM_023297298.3"/>
</dbReference>
<dbReference type="GO" id="GO:0016567">
    <property type="term" value="P:protein ubiquitination"/>
    <property type="evidence" value="ECO:0007669"/>
    <property type="project" value="UniProtKB-UniRule"/>
</dbReference>
<keyword evidence="5 9" id="KW-0479">Metal-binding</keyword>
<evidence type="ECO:0000256" key="5">
    <source>
        <dbReference type="ARBA" id="ARBA00022723"/>
    </source>
</evidence>
<reference evidence="12 13" key="1">
    <citation type="submission" date="2022-01" db="EMBL/GenBank/DDBJ databases">
        <title>A chromosome-scale genome assembly of the false clownfish, Amphiprion ocellaris.</title>
        <authorList>
            <person name="Ryu T."/>
        </authorList>
    </citation>
    <scope>NUCLEOTIDE SEQUENCE [LARGE SCALE GENOMIC DNA]</scope>
</reference>
<keyword evidence="13" id="KW-1185">Reference proteome</keyword>
<dbReference type="Ensembl" id="ENSAOCT00000030687.2">
    <property type="protein sequence ID" value="ENSAOCP00000012576.2"/>
    <property type="gene ID" value="ENSAOCG00000017091.2"/>
</dbReference>
<dbReference type="CDD" id="cd09633">
    <property type="entry name" value="Deltex_C"/>
    <property type="match status" value="1"/>
</dbReference>
<dbReference type="FunFam" id="3.30.390.130:FF:000001">
    <property type="entry name" value="Probable E3 ubiquitin-protein ligase DTX3"/>
    <property type="match status" value="1"/>
</dbReference>
<keyword evidence="9" id="KW-0963">Cytoplasm</keyword>
<protein>
    <recommendedName>
        <fullName evidence="9">E3 ubiquitin-protein ligase</fullName>
        <ecNumber evidence="9">2.3.2.27</ecNumber>
    </recommendedName>
</protein>
<evidence type="ECO:0000256" key="10">
    <source>
        <dbReference type="SAM" id="MobiDB-lite"/>
    </source>
</evidence>
<evidence type="ECO:0000313" key="13">
    <source>
        <dbReference type="Proteomes" id="UP001501940"/>
    </source>
</evidence>
<dbReference type="PANTHER" id="PTHR12622">
    <property type="entry name" value="DELTEX-RELATED"/>
    <property type="match status" value="1"/>
</dbReference>
<dbReference type="InterPro" id="IPR039398">
    <property type="entry name" value="Deltex_fam"/>
</dbReference>
<dbReference type="SMART" id="SM00184">
    <property type="entry name" value="RING"/>
    <property type="match status" value="1"/>
</dbReference>
<dbReference type="Gene3D" id="3.30.40.10">
    <property type="entry name" value="Zinc/RING finger domain, C3HC4 (zinc finger)"/>
    <property type="match status" value="1"/>
</dbReference>
<dbReference type="InterPro" id="IPR017907">
    <property type="entry name" value="Znf_RING_CS"/>
</dbReference>
<evidence type="ECO:0000259" key="11">
    <source>
        <dbReference type="PROSITE" id="PS50089"/>
    </source>
</evidence>
<dbReference type="KEGG" id="aoce:111587370"/>
<dbReference type="Gene3D" id="3.30.390.130">
    <property type="match status" value="1"/>
</dbReference>
<dbReference type="UniPathway" id="UPA00143"/>
<organism evidence="12 13">
    <name type="scientific">Amphiprion ocellaris</name>
    <name type="common">Clown anemonefish</name>
    <dbReference type="NCBI Taxonomy" id="80972"/>
    <lineage>
        <taxon>Eukaryota</taxon>
        <taxon>Metazoa</taxon>
        <taxon>Chordata</taxon>
        <taxon>Craniata</taxon>
        <taxon>Vertebrata</taxon>
        <taxon>Euteleostomi</taxon>
        <taxon>Actinopterygii</taxon>
        <taxon>Neopterygii</taxon>
        <taxon>Teleostei</taxon>
        <taxon>Neoteleostei</taxon>
        <taxon>Acanthomorphata</taxon>
        <taxon>Ovalentaria</taxon>
        <taxon>Pomacentridae</taxon>
        <taxon>Amphiprion</taxon>
    </lineage>
</organism>
<feature type="domain" description="RING-type" evidence="11">
    <location>
        <begin position="473"/>
        <end position="512"/>
    </location>
</feature>
<comment type="subcellular location">
    <subcellularLocation>
        <location evidence="9">Cytoplasm</location>
    </subcellularLocation>
</comment>
<comment type="pathway">
    <text evidence="2 9">Protein modification; protein ubiquitination.</text>
</comment>
<dbReference type="InterPro" id="IPR018957">
    <property type="entry name" value="Znf_C3HC4_RING-type"/>
</dbReference>